<evidence type="ECO:0000256" key="1">
    <source>
        <dbReference type="SAM" id="SignalP"/>
    </source>
</evidence>
<feature type="chain" id="PRO_5006917290" evidence="1">
    <location>
        <begin position="21"/>
        <end position="328"/>
    </location>
</feature>
<dbReference type="Proteomes" id="UP000054618">
    <property type="component" value="Unassembled WGS sequence"/>
</dbReference>
<dbReference type="STRING" id="45073.Lqui_1185"/>
<dbReference type="InterPro" id="IPR007825">
    <property type="entry name" value="Major_OMP_Legionella"/>
</dbReference>
<keyword evidence="1" id="KW-0732">Signal</keyword>
<reference evidence="2 3" key="1">
    <citation type="submission" date="2015-11" db="EMBL/GenBank/DDBJ databases">
        <title>Genomic analysis of 38 Legionella species identifies large and diverse effector repertoires.</title>
        <authorList>
            <person name="Burstein D."/>
            <person name="Amaro F."/>
            <person name="Zusman T."/>
            <person name="Lifshitz Z."/>
            <person name="Cohen O."/>
            <person name="Gilbert J.A."/>
            <person name="Pupko T."/>
            <person name="Shuman H.A."/>
            <person name="Segal G."/>
        </authorList>
    </citation>
    <scope>NUCLEOTIDE SEQUENCE [LARGE SCALE GENOMIC DNA]</scope>
    <source>
        <strain evidence="2 3">CDC#1442-AUS-E</strain>
    </source>
</reference>
<protein>
    <submittedName>
        <fullName evidence="2">Outer membrane protein</fullName>
    </submittedName>
</protein>
<evidence type="ECO:0000313" key="3">
    <source>
        <dbReference type="Proteomes" id="UP000054618"/>
    </source>
</evidence>
<dbReference type="Pfam" id="PF05150">
    <property type="entry name" value="Legionella_OMP"/>
    <property type="match status" value="1"/>
</dbReference>
<dbReference type="EMBL" id="LNYS01000006">
    <property type="protein sequence ID" value="KTD52341.1"/>
    <property type="molecule type" value="Genomic_DNA"/>
</dbReference>
<evidence type="ECO:0000313" key="2">
    <source>
        <dbReference type="EMBL" id="KTD52341.1"/>
    </source>
</evidence>
<keyword evidence="3" id="KW-1185">Reference proteome</keyword>
<dbReference type="RefSeq" id="WP_058507256.1">
    <property type="nucleotide sequence ID" value="NZ_CAAAIK010000003.1"/>
</dbReference>
<accession>A0A0W0Y663</accession>
<comment type="caution">
    <text evidence="2">The sequence shown here is derived from an EMBL/GenBank/DDBJ whole genome shotgun (WGS) entry which is preliminary data.</text>
</comment>
<name>A0A0W0Y663_9GAMM</name>
<dbReference type="OrthoDB" id="5653740at2"/>
<gene>
    <name evidence="2" type="ORF">Lqui_1185</name>
</gene>
<proteinExistence type="predicted"/>
<dbReference type="AlphaFoldDB" id="A0A0W0Y663"/>
<feature type="signal peptide" evidence="1">
    <location>
        <begin position="1"/>
        <end position="20"/>
    </location>
</feature>
<dbReference type="PATRIC" id="fig|45073.5.peg.1249"/>
<sequence>MLKKMTLAVLGLTVSSMAAAGMYSEPPAPTCTPGDVTVPCEAKQWDLGIQALYLQPIYSASRGYRLGGTLLSNLSSTYYNDVDPDWGWGYRLEGSYHFRTGNDITATWMHYDADSKLGPYFGPFYVATTQTFIPGTYRQYVDNRFDQVNVVMGQHVDFGLLKNARFYGGLQYADIQVDATNYYNLPLTVQAATFGIRTFNNTDFNGVGPVIGIDYSYDLSPSFSITANTAGSILYGTSRINRADVYNVGLVALNDYGSKHSIVPSFEAKLGANYAYPVAQGVLNIQGGYHVLNYFNALQDVEFQCCTRVVAYSDFGLYGPYLGLKWVG</sequence>
<organism evidence="2 3">
    <name type="scientific">Legionella quinlivanii</name>
    <dbReference type="NCBI Taxonomy" id="45073"/>
    <lineage>
        <taxon>Bacteria</taxon>
        <taxon>Pseudomonadati</taxon>
        <taxon>Pseudomonadota</taxon>
        <taxon>Gammaproteobacteria</taxon>
        <taxon>Legionellales</taxon>
        <taxon>Legionellaceae</taxon>
        <taxon>Legionella</taxon>
    </lineage>
</organism>